<dbReference type="GO" id="GO:0004803">
    <property type="term" value="F:transposase activity"/>
    <property type="evidence" value="ECO:0007669"/>
    <property type="project" value="InterPro"/>
</dbReference>
<evidence type="ECO:0000313" key="4">
    <source>
        <dbReference type="Proteomes" id="UP000077134"/>
    </source>
</evidence>
<comment type="caution">
    <text evidence="3">The sequence shown here is derived from an EMBL/GenBank/DDBJ whole genome shotgun (WGS) entry which is preliminary data.</text>
</comment>
<dbReference type="EMBL" id="LSFN01000005">
    <property type="protein sequence ID" value="OAB76480.1"/>
    <property type="molecule type" value="Genomic_DNA"/>
</dbReference>
<name>A0A167FEU8_9BACL</name>
<dbReference type="InterPro" id="IPR026889">
    <property type="entry name" value="Zn_Tnp"/>
</dbReference>
<accession>A0A167FEU8</accession>
<dbReference type="GO" id="GO:0006313">
    <property type="term" value="P:DNA transposition"/>
    <property type="evidence" value="ECO:0007669"/>
    <property type="project" value="InterPro"/>
</dbReference>
<feature type="domain" description="Transposase IS801/IS1294" evidence="1">
    <location>
        <begin position="138"/>
        <end position="323"/>
    </location>
</feature>
<evidence type="ECO:0000259" key="2">
    <source>
        <dbReference type="Pfam" id="PF14319"/>
    </source>
</evidence>
<feature type="domain" description="Transposase zinc-binding" evidence="2">
    <location>
        <begin position="7"/>
        <end position="96"/>
    </location>
</feature>
<dbReference type="OrthoDB" id="9791273at2"/>
<dbReference type="InterPro" id="IPR054832">
    <property type="entry name" value="transpos_IS91"/>
</dbReference>
<organism evidence="3 4">
    <name type="scientific">Paenibacillus crassostreae</name>
    <dbReference type="NCBI Taxonomy" id="1763538"/>
    <lineage>
        <taxon>Bacteria</taxon>
        <taxon>Bacillati</taxon>
        <taxon>Bacillota</taxon>
        <taxon>Bacilli</taxon>
        <taxon>Bacillales</taxon>
        <taxon>Paenibacillaceae</taxon>
        <taxon>Paenibacillus</taxon>
    </lineage>
</organism>
<keyword evidence="4" id="KW-1185">Reference proteome</keyword>
<dbReference type="Pfam" id="PF04986">
    <property type="entry name" value="Y2_Tnp"/>
    <property type="match status" value="1"/>
</dbReference>
<dbReference type="GO" id="GO:0003677">
    <property type="term" value="F:DNA binding"/>
    <property type="evidence" value="ECO:0007669"/>
    <property type="project" value="InterPro"/>
</dbReference>
<evidence type="ECO:0000313" key="3">
    <source>
        <dbReference type="EMBL" id="OAB76480.1"/>
    </source>
</evidence>
<evidence type="ECO:0000259" key="1">
    <source>
        <dbReference type="Pfam" id="PF04986"/>
    </source>
</evidence>
<reference evidence="3 4" key="1">
    <citation type="submission" date="2016-02" db="EMBL/GenBank/DDBJ databases">
        <title>Paenibacillus sp. LPB0068, isolated from Crassostrea gigas.</title>
        <authorList>
            <person name="Shin S.-K."/>
            <person name="Yi H."/>
        </authorList>
    </citation>
    <scope>NUCLEOTIDE SEQUENCE [LARGE SCALE GENOMIC DNA]</scope>
    <source>
        <strain evidence="3 4">LPB0068</strain>
    </source>
</reference>
<protein>
    <submittedName>
        <fullName evidence="3">Transposase</fullName>
    </submittedName>
</protein>
<dbReference type="STRING" id="1763538.LPB68_21285"/>
<dbReference type="KEGG" id="pcx:LPB68_21285"/>
<sequence>MVELQQIFSSFADAFLGTHPVHSEGIKAIQSIQSCRTAALGGHVDQCHSCEDLKVSYNSCRNRNCPKCGNLKKEQWVLDRTSELLPVPYFHTVFTVPHTLNPLFLANPKLMHTILFKAASETLSKLALDPKFLGAQIGVTMVLHTWGQNLSFHPHVHCIVTGGGLSPSGCTFMRSKKKFFIPVRILSRVFRGKFLCFLKKAYADQTLRFTGSSLPYAEESSFFTLLDSLYEPDWVVYCKKPFKSSFHVVKYLSRYTHRTAIYNNRIQAMDDRTVTFHYRDYKDDGKVKPLTLDAMEFMRRFMMHVLPSGFQKIRYYSFLSNANRKTTLLTCLRLTRTPIKPKVKLTAKDHILKLTGVDISRCPSCGGVWCQILTLTPGGG</sequence>
<dbReference type="Proteomes" id="UP000077134">
    <property type="component" value="Unassembled WGS sequence"/>
</dbReference>
<gene>
    <name evidence="3" type="ORF">PNBC_03455</name>
</gene>
<dbReference type="NCBIfam" id="NF033538">
    <property type="entry name" value="transpos_IS91"/>
    <property type="match status" value="1"/>
</dbReference>
<dbReference type="RefSeq" id="WP_068655223.1">
    <property type="nucleotide sequence ID" value="NZ_CP017770.1"/>
</dbReference>
<dbReference type="AlphaFoldDB" id="A0A167FEU8"/>
<dbReference type="InterPro" id="IPR007069">
    <property type="entry name" value="Transposase_32"/>
</dbReference>
<dbReference type="Pfam" id="PF14319">
    <property type="entry name" value="Zn_Tnp_IS91"/>
    <property type="match status" value="1"/>
</dbReference>
<dbReference type="PANTHER" id="PTHR37023">
    <property type="entry name" value="TRANSPOSASE"/>
    <property type="match status" value="1"/>
</dbReference>
<dbReference type="PANTHER" id="PTHR37023:SF1">
    <property type="entry name" value="ISSOD25 TRANSPOSASE TNPA_ISSOD25"/>
    <property type="match status" value="1"/>
</dbReference>
<proteinExistence type="predicted"/>